<proteinExistence type="predicted"/>
<evidence type="ECO:0000256" key="1">
    <source>
        <dbReference type="SAM" id="SignalP"/>
    </source>
</evidence>
<accession>A0A1G4KIE7</accession>
<evidence type="ECO:0000313" key="3">
    <source>
        <dbReference type="Proteomes" id="UP000191024"/>
    </source>
</evidence>
<feature type="signal peptide" evidence="1">
    <location>
        <begin position="1"/>
        <end position="22"/>
    </location>
</feature>
<dbReference type="Pfam" id="PF17366">
    <property type="entry name" value="AGA2"/>
    <property type="match status" value="1"/>
</dbReference>
<feature type="chain" id="PRO_5009236521" evidence="1">
    <location>
        <begin position="23"/>
        <end position="89"/>
    </location>
</feature>
<dbReference type="OrthoDB" id="4069335at2759"/>
<reference evidence="3" key="1">
    <citation type="submission" date="2016-03" db="EMBL/GenBank/DDBJ databases">
        <authorList>
            <person name="Devillers H."/>
        </authorList>
    </citation>
    <scope>NUCLEOTIDE SEQUENCE [LARGE SCALE GENOMIC DNA]</scope>
</reference>
<keyword evidence="3" id="KW-1185">Reference proteome</keyword>
<dbReference type="GO" id="GO:0000752">
    <property type="term" value="P:agglutination involved in conjugation with cellular fusion"/>
    <property type="evidence" value="ECO:0007669"/>
    <property type="project" value="InterPro"/>
</dbReference>
<dbReference type="GO" id="GO:0009277">
    <property type="term" value="C:fungal-type cell wall"/>
    <property type="evidence" value="ECO:0007669"/>
    <property type="project" value="InterPro"/>
</dbReference>
<keyword evidence="1" id="KW-0732">Signal</keyword>
<dbReference type="EMBL" id="LT598468">
    <property type="protein sequence ID" value="SCV04163.1"/>
    <property type="molecule type" value="Genomic_DNA"/>
</dbReference>
<sequence>MKLLSWCTVTVLSLLATAKADASVQTSVSCGTVPTGGTLDSTPHSSRTATILKNGVPMVGVYEYYSSLTFVVNCSPTSSAGANAIITIY</sequence>
<dbReference type="InterPro" id="IPR014404">
    <property type="entry name" value="Aga2"/>
</dbReference>
<evidence type="ECO:0000313" key="2">
    <source>
        <dbReference type="EMBL" id="SCV04163.1"/>
    </source>
</evidence>
<dbReference type="AlphaFoldDB" id="A0A1G4KIE7"/>
<dbReference type="GO" id="GO:0050839">
    <property type="term" value="F:cell adhesion molecule binding"/>
    <property type="evidence" value="ECO:0007669"/>
    <property type="project" value="InterPro"/>
</dbReference>
<name>A0A1G4KIE7_9SACH</name>
<gene>
    <name evidence="2" type="ORF">LAMI_0H13916G</name>
</gene>
<dbReference type="Proteomes" id="UP000191024">
    <property type="component" value="Chromosome H"/>
</dbReference>
<organism evidence="2 3">
    <name type="scientific">Lachancea mirantina</name>
    <dbReference type="NCBI Taxonomy" id="1230905"/>
    <lineage>
        <taxon>Eukaryota</taxon>
        <taxon>Fungi</taxon>
        <taxon>Dikarya</taxon>
        <taxon>Ascomycota</taxon>
        <taxon>Saccharomycotina</taxon>
        <taxon>Saccharomycetes</taxon>
        <taxon>Saccharomycetales</taxon>
        <taxon>Saccharomycetaceae</taxon>
        <taxon>Lachancea</taxon>
    </lineage>
</organism>
<protein>
    <submittedName>
        <fullName evidence="2">LAMI_0H13916g1_1</fullName>
    </submittedName>
</protein>
<dbReference type="STRING" id="1230905.A0A1G4KIE7"/>